<comment type="subcellular location">
    <subcellularLocation>
        <location evidence="1">Nucleus</location>
    </subcellularLocation>
</comment>
<evidence type="ECO:0000313" key="7">
    <source>
        <dbReference type="Proteomes" id="UP000235145"/>
    </source>
</evidence>
<keyword evidence="5" id="KW-0175">Coiled coil</keyword>
<protein>
    <recommendedName>
        <fullName evidence="8">BHLH domain-containing protein</fullName>
    </recommendedName>
</protein>
<proteinExistence type="predicted"/>
<evidence type="ECO:0000256" key="4">
    <source>
        <dbReference type="ARBA" id="ARBA00023242"/>
    </source>
</evidence>
<dbReference type="EMBL" id="NBSK02000004">
    <property type="protein sequence ID" value="KAJ0210573.1"/>
    <property type="molecule type" value="Genomic_DNA"/>
</dbReference>
<dbReference type="PANTHER" id="PTHR46133:SF22">
    <property type="entry name" value="MYC-TYPE, BASIC HELIX-LOOP-HELIX (BHLH) DOMAIN-CONTAINING PROTEIN-RELATED"/>
    <property type="match status" value="1"/>
</dbReference>
<keyword evidence="2" id="KW-0805">Transcription regulation</keyword>
<dbReference type="GO" id="GO:0003700">
    <property type="term" value="F:DNA-binding transcription factor activity"/>
    <property type="evidence" value="ECO:0007669"/>
    <property type="project" value="InterPro"/>
</dbReference>
<dbReference type="Gene3D" id="1.20.5.340">
    <property type="match status" value="1"/>
</dbReference>
<gene>
    <name evidence="6" type="ORF">LSAT_V11C400179720</name>
</gene>
<reference evidence="6 7" key="1">
    <citation type="journal article" date="2017" name="Nat. Commun.">
        <title>Genome assembly with in vitro proximity ligation data and whole-genome triplication in lettuce.</title>
        <authorList>
            <person name="Reyes-Chin-Wo S."/>
            <person name="Wang Z."/>
            <person name="Yang X."/>
            <person name="Kozik A."/>
            <person name="Arikit S."/>
            <person name="Song C."/>
            <person name="Xia L."/>
            <person name="Froenicke L."/>
            <person name="Lavelle D.O."/>
            <person name="Truco M.J."/>
            <person name="Xia R."/>
            <person name="Zhu S."/>
            <person name="Xu C."/>
            <person name="Xu H."/>
            <person name="Xu X."/>
            <person name="Cox K."/>
            <person name="Korf I."/>
            <person name="Meyers B.C."/>
            <person name="Michelmore R.W."/>
        </authorList>
    </citation>
    <scope>NUCLEOTIDE SEQUENCE [LARGE SCALE GENOMIC DNA]</scope>
    <source>
        <strain evidence="7">cv. Salinas</strain>
        <tissue evidence="6">Seedlings</tissue>
    </source>
</reference>
<keyword evidence="4" id="KW-0539">Nucleus</keyword>
<feature type="coiled-coil region" evidence="5">
    <location>
        <begin position="93"/>
        <end position="155"/>
    </location>
</feature>
<evidence type="ECO:0000256" key="5">
    <source>
        <dbReference type="SAM" id="Coils"/>
    </source>
</evidence>
<evidence type="ECO:0000256" key="3">
    <source>
        <dbReference type="ARBA" id="ARBA00023163"/>
    </source>
</evidence>
<name>A0A9R1VSR2_LACSA</name>
<dbReference type="Proteomes" id="UP000235145">
    <property type="component" value="Unassembled WGS sequence"/>
</dbReference>
<keyword evidence="7" id="KW-1185">Reference proteome</keyword>
<dbReference type="PANTHER" id="PTHR46133">
    <property type="entry name" value="BHLH TRANSCRIPTION FACTOR"/>
    <property type="match status" value="1"/>
</dbReference>
<dbReference type="InterPro" id="IPR044818">
    <property type="entry name" value="ILR3-like"/>
</dbReference>
<evidence type="ECO:0008006" key="8">
    <source>
        <dbReference type="Google" id="ProtNLM"/>
    </source>
</evidence>
<comment type="caution">
    <text evidence="6">The sequence shown here is derived from an EMBL/GenBank/DDBJ whole genome shotgun (WGS) entry which is preliminary data.</text>
</comment>
<dbReference type="AlphaFoldDB" id="A0A9R1VSR2"/>
<dbReference type="SUPFAM" id="SSF47459">
    <property type="entry name" value="HLH, helix-loop-helix DNA-binding domain"/>
    <property type="match status" value="1"/>
</dbReference>
<evidence type="ECO:0000256" key="2">
    <source>
        <dbReference type="ARBA" id="ARBA00023015"/>
    </source>
</evidence>
<dbReference type="InterPro" id="IPR036638">
    <property type="entry name" value="HLH_DNA-bd_sf"/>
</dbReference>
<keyword evidence="3" id="KW-0804">Transcription</keyword>
<organism evidence="6 7">
    <name type="scientific">Lactuca sativa</name>
    <name type="common">Garden lettuce</name>
    <dbReference type="NCBI Taxonomy" id="4236"/>
    <lineage>
        <taxon>Eukaryota</taxon>
        <taxon>Viridiplantae</taxon>
        <taxon>Streptophyta</taxon>
        <taxon>Embryophyta</taxon>
        <taxon>Tracheophyta</taxon>
        <taxon>Spermatophyta</taxon>
        <taxon>Magnoliopsida</taxon>
        <taxon>eudicotyledons</taxon>
        <taxon>Gunneridae</taxon>
        <taxon>Pentapetalae</taxon>
        <taxon>asterids</taxon>
        <taxon>campanulids</taxon>
        <taxon>Asterales</taxon>
        <taxon>Asteraceae</taxon>
        <taxon>Cichorioideae</taxon>
        <taxon>Cichorieae</taxon>
        <taxon>Lactucinae</taxon>
        <taxon>Lactuca</taxon>
    </lineage>
</organism>
<dbReference type="CDD" id="cd14686">
    <property type="entry name" value="bZIP"/>
    <property type="match status" value="1"/>
</dbReference>
<accession>A0A9R1VSR2</accession>
<dbReference type="GO" id="GO:0046983">
    <property type="term" value="F:protein dimerization activity"/>
    <property type="evidence" value="ECO:0007669"/>
    <property type="project" value="InterPro"/>
</dbReference>
<evidence type="ECO:0000256" key="1">
    <source>
        <dbReference type="ARBA" id="ARBA00004123"/>
    </source>
</evidence>
<evidence type="ECO:0000313" key="6">
    <source>
        <dbReference type="EMBL" id="KAJ0210573.1"/>
    </source>
</evidence>
<dbReference type="GO" id="GO:0006879">
    <property type="term" value="P:intracellular iron ion homeostasis"/>
    <property type="evidence" value="ECO:0007669"/>
    <property type="project" value="InterPro"/>
</dbReference>
<dbReference type="GO" id="GO:0005634">
    <property type="term" value="C:nucleus"/>
    <property type="evidence" value="ECO:0007669"/>
    <property type="project" value="UniProtKB-SubCell"/>
</dbReference>
<sequence length="221" mass="24479">MVAPEDDDNSNCFFDFSLIEQIPVPGGELPPLESDFHWSSNPFPGPSNLSAGFLDSSGKPNYSNELGSRKRFQELNEILDPGRPPKTDKTVILGDAIRRVNQLRDEALKLKESAQELQSKINELKAEKNELRDEKQKLKAEKERLEQQVKAFGRSPAPAAATAAFFPPPPHAAMPIPFPANHMVDGKFMPIMGYHGVPMWPFAPTAAVDTSEDHVHRSPLA</sequence>